<dbReference type="PANTHER" id="PTHR21363">
    <property type="entry name" value="PREPHENATE DEHYDROGENASE"/>
    <property type="match status" value="1"/>
</dbReference>
<comment type="catalytic activity">
    <reaction evidence="9">
        <text>prephenate + NAD(+) = 3-(4-hydroxyphenyl)pyruvate + CO2 + NADH</text>
        <dbReference type="Rhea" id="RHEA:13869"/>
        <dbReference type="ChEBI" id="CHEBI:16526"/>
        <dbReference type="ChEBI" id="CHEBI:29934"/>
        <dbReference type="ChEBI" id="CHEBI:36242"/>
        <dbReference type="ChEBI" id="CHEBI:57540"/>
        <dbReference type="ChEBI" id="CHEBI:57945"/>
        <dbReference type="EC" id="1.3.1.12"/>
    </reaction>
</comment>
<dbReference type="PANTHER" id="PTHR21363:SF0">
    <property type="entry name" value="PREPHENATE DEHYDROGENASE [NADP(+)]"/>
    <property type="match status" value="1"/>
</dbReference>
<keyword evidence="8" id="KW-0057">Aromatic amino acid biosynthesis</keyword>
<evidence type="ECO:0000313" key="13">
    <source>
        <dbReference type="Proteomes" id="UP001501004"/>
    </source>
</evidence>
<dbReference type="PROSITE" id="PS51176">
    <property type="entry name" value="PDH_ADH"/>
    <property type="match status" value="1"/>
</dbReference>
<proteinExistence type="inferred from homology"/>
<dbReference type="SUPFAM" id="SSF51735">
    <property type="entry name" value="NAD(P)-binding Rossmann-fold domains"/>
    <property type="match status" value="1"/>
</dbReference>
<evidence type="ECO:0000256" key="6">
    <source>
        <dbReference type="ARBA" id="ARBA00023002"/>
    </source>
</evidence>
<evidence type="ECO:0000256" key="9">
    <source>
        <dbReference type="ARBA" id="ARBA00049260"/>
    </source>
</evidence>
<dbReference type="Pfam" id="PF20463">
    <property type="entry name" value="PDH_C"/>
    <property type="match status" value="1"/>
</dbReference>
<dbReference type="EC" id="1.3.1.12" evidence="3"/>
<dbReference type="EMBL" id="BAABAE010000003">
    <property type="protein sequence ID" value="GAA3744003.1"/>
    <property type="molecule type" value="Genomic_DNA"/>
</dbReference>
<feature type="domain" description="Prephenate/arogenate dehydrogenase" evidence="10">
    <location>
        <begin position="8"/>
        <end position="285"/>
    </location>
</feature>
<dbReference type="PROSITE" id="PS51671">
    <property type="entry name" value="ACT"/>
    <property type="match status" value="1"/>
</dbReference>
<keyword evidence="7" id="KW-0520">NAD</keyword>
<dbReference type="SUPFAM" id="SSF48179">
    <property type="entry name" value="6-phosphogluconate dehydrogenase C-terminal domain-like"/>
    <property type="match status" value="1"/>
</dbReference>
<dbReference type="Pfam" id="PF02153">
    <property type="entry name" value="PDH_N"/>
    <property type="match status" value="1"/>
</dbReference>
<protein>
    <recommendedName>
        <fullName evidence="4">Prephenate dehydrogenase</fullName>
        <ecNumber evidence="3">1.3.1.12</ecNumber>
    </recommendedName>
</protein>
<keyword evidence="5" id="KW-0827">Tyrosine biosynthesis</keyword>
<evidence type="ECO:0000256" key="8">
    <source>
        <dbReference type="ARBA" id="ARBA00023141"/>
    </source>
</evidence>
<keyword evidence="8" id="KW-0028">Amino-acid biosynthesis</keyword>
<comment type="similarity">
    <text evidence="2">Belongs to the prephenate/arogenate dehydrogenase family.</text>
</comment>
<dbReference type="RefSeq" id="WP_344756118.1">
    <property type="nucleotide sequence ID" value="NZ_BAABAE010000003.1"/>
</dbReference>
<feature type="domain" description="ACT" evidence="11">
    <location>
        <begin position="293"/>
        <end position="363"/>
    </location>
</feature>
<dbReference type="Proteomes" id="UP001501004">
    <property type="component" value="Unassembled WGS sequence"/>
</dbReference>
<comment type="caution">
    <text evidence="12">The sequence shown here is derived from an EMBL/GenBank/DDBJ whole genome shotgun (WGS) entry which is preliminary data.</text>
</comment>
<dbReference type="InterPro" id="IPR046826">
    <property type="entry name" value="PDH_N"/>
</dbReference>
<name>A0ABP7FN24_9MICO</name>
<organism evidence="12 13">
    <name type="scientific">Leifsonella bigeumensis</name>
    <dbReference type="NCBI Taxonomy" id="433643"/>
    <lineage>
        <taxon>Bacteria</taxon>
        <taxon>Bacillati</taxon>
        <taxon>Actinomycetota</taxon>
        <taxon>Actinomycetes</taxon>
        <taxon>Micrococcales</taxon>
        <taxon>Microbacteriaceae</taxon>
        <taxon>Leifsonella</taxon>
    </lineage>
</organism>
<dbReference type="InterPro" id="IPR002912">
    <property type="entry name" value="ACT_dom"/>
</dbReference>
<keyword evidence="13" id="KW-1185">Reference proteome</keyword>
<evidence type="ECO:0000256" key="5">
    <source>
        <dbReference type="ARBA" id="ARBA00022498"/>
    </source>
</evidence>
<sequence length="363" mass="37594">MNGSRVVGQVRIVGAGLLGASIGLALRSKGVDTIVHDASPGALSLAIDYGAGRASADTDNPALIVVAVPPDQTAAVVAQELAAYPDAIVTDVASVKALPLAELRALGADTSRYVGSHPLAGRERGGAISARADLFVGRPWVIATGNGETTAMVGVIEDLVLDLDAVPVLMTAEEHDRSVALVSHVPQVVATLLAKQLTGGSERALSLTGQGLRDTTRIAASDPQLWIQILAANSATVVDILRAFRADLDGVIATLEEPGAPGAKRAIAETLAAGNAGVARLPGKHGQDRRFSQLVVMVDDKPGELARLLAEIGDAGINLEDLRLEHSPGTLVGLAEISVLPEVEPKLVAELETRGWRVAEAWR</sequence>
<dbReference type="Gene3D" id="3.40.50.720">
    <property type="entry name" value="NAD(P)-binding Rossmann-like Domain"/>
    <property type="match status" value="1"/>
</dbReference>
<dbReference type="SUPFAM" id="SSF55021">
    <property type="entry name" value="ACT-like"/>
    <property type="match status" value="1"/>
</dbReference>
<accession>A0ABP7FN24</accession>
<evidence type="ECO:0000256" key="7">
    <source>
        <dbReference type="ARBA" id="ARBA00023027"/>
    </source>
</evidence>
<evidence type="ECO:0000256" key="1">
    <source>
        <dbReference type="ARBA" id="ARBA00005067"/>
    </source>
</evidence>
<evidence type="ECO:0000259" key="11">
    <source>
        <dbReference type="PROSITE" id="PS51671"/>
    </source>
</evidence>
<evidence type="ECO:0000256" key="3">
    <source>
        <dbReference type="ARBA" id="ARBA00012068"/>
    </source>
</evidence>
<dbReference type="InterPro" id="IPR036291">
    <property type="entry name" value="NAD(P)-bd_dom_sf"/>
</dbReference>
<keyword evidence="6" id="KW-0560">Oxidoreductase</keyword>
<dbReference type="InterPro" id="IPR045865">
    <property type="entry name" value="ACT-like_dom_sf"/>
</dbReference>
<gene>
    <name evidence="12" type="ORF">GCM10022239_19330</name>
</gene>
<dbReference type="InterPro" id="IPR008927">
    <property type="entry name" value="6-PGluconate_DH-like_C_sf"/>
</dbReference>
<reference evidence="13" key="1">
    <citation type="journal article" date="2019" name="Int. J. Syst. Evol. Microbiol.">
        <title>The Global Catalogue of Microorganisms (GCM) 10K type strain sequencing project: providing services to taxonomists for standard genome sequencing and annotation.</title>
        <authorList>
            <consortium name="The Broad Institute Genomics Platform"/>
            <consortium name="The Broad Institute Genome Sequencing Center for Infectious Disease"/>
            <person name="Wu L."/>
            <person name="Ma J."/>
        </authorList>
    </citation>
    <scope>NUCLEOTIDE SEQUENCE [LARGE SCALE GENOMIC DNA]</scope>
    <source>
        <strain evidence="13">JCM 16949</strain>
    </source>
</reference>
<dbReference type="InterPro" id="IPR050812">
    <property type="entry name" value="Preph/Arog_dehydrog"/>
</dbReference>
<dbReference type="NCBIfam" id="NF005112">
    <property type="entry name" value="PRK06545.2-4"/>
    <property type="match status" value="1"/>
</dbReference>
<evidence type="ECO:0000256" key="4">
    <source>
        <dbReference type="ARBA" id="ARBA00016891"/>
    </source>
</evidence>
<evidence type="ECO:0000313" key="12">
    <source>
        <dbReference type="EMBL" id="GAA3744003.1"/>
    </source>
</evidence>
<comment type="pathway">
    <text evidence="1">Amino-acid biosynthesis; L-tyrosine biosynthesis; (4-hydroxyphenyl)pyruvate from prephenate (NAD(+) route): step 1/1.</text>
</comment>
<evidence type="ECO:0000259" key="10">
    <source>
        <dbReference type="PROSITE" id="PS51176"/>
    </source>
</evidence>
<dbReference type="InterPro" id="IPR046825">
    <property type="entry name" value="PDH_C"/>
</dbReference>
<dbReference type="InterPro" id="IPR003099">
    <property type="entry name" value="Prephen_DH"/>
</dbReference>
<evidence type="ECO:0000256" key="2">
    <source>
        <dbReference type="ARBA" id="ARBA00007964"/>
    </source>
</evidence>
<dbReference type="NCBIfam" id="NF005111">
    <property type="entry name" value="PRK06545.2-3"/>
    <property type="match status" value="1"/>
</dbReference>
<dbReference type="Gene3D" id="1.10.3660.10">
    <property type="entry name" value="6-phosphogluconate dehydrogenase C-terminal like domain"/>
    <property type="match status" value="1"/>
</dbReference>